<dbReference type="GO" id="GO:0005886">
    <property type="term" value="C:plasma membrane"/>
    <property type="evidence" value="ECO:0007669"/>
    <property type="project" value="UniProtKB-SubCell"/>
</dbReference>
<dbReference type="EMBL" id="CAJNDS010000198">
    <property type="protein sequence ID" value="CAE7026078.1"/>
    <property type="molecule type" value="Genomic_DNA"/>
</dbReference>
<dbReference type="Pfam" id="PF00060">
    <property type="entry name" value="Lig_chan"/>
    <property type="match status" value="1"/>
</dbReference>
<dbReference type="GO" id="GO:0038023">
    <property type="term" value="F:signaling receptor activity"/>
    <property type="evidence" value="ECO:0007669"/>
    <property type="project" value="InterPro"/>
</dbReference>
<evidence type="ECO:0000256" key="3">
    <source>
        <dbReference type="ARBA" id="ARBA00022475"/>
    </source>
</evidence>
<feature type="chain" id="PRO_5032781753" evidence="16">
    <location>
        <begin position="18"/>
        <end position="502"/>
    </location>
</feature>
<keyword evidence="6" id="KW-0406">Ion transport</keyword>
<evidence type="ECO:0000256" key="4">
    <source>
        <dbReference type="ARBA" id="ARBA00022692"/>
    </source>
</evidence>
<keyword evidence="7 15" id="KW-0472">Membrane</keyword>
<protein>
    <submittedName>
        <fullName evidence="18">GRIA2 protein</fullName>
    </submittedName>
</protein>
<evidence type="ECO:0000256" key="8">
    <source>
        <dbReference type="ARBA" id="ARBA00023170"/>
    </source>
</evidence>
<keyword evidence="9" id="KW-0325">Glycoprotein</keyword>
<dbReference type="PANTHER" id="PTHR18966">
    <property type="entry name" value="IONOTROPIC GLUTAMATE RECEPTOR"/>
    <property type="match status" value="1"/>
</dbReference>
<evidence type="ECO:0000256" key="9">
    <source>
        <dbReference type="ARBA" id="ARBA00023180"/>
    </source>
</evidence>
<evidence type="ECO:0000256" key="11">
    <source>
        <dbReference type="ARBA" id="ARBA00023303"/>
    </source>
</evidence>
<evidence type="ECO:0000256" key="5">
    <source>
        <dbReference type="ARBA" id="ARBA00022989"/>
    </source>
</evidence>
<feature type="transmembrane region" description="Helical" evidence="15">
    <location>
        <begin position="241"/>
        <end position="263"/>
    </location>
</feature>
<keyword evidence="13" id="KW-1015">Disulfide bond</keyword>
<evidence type="ECO:0000256" key="15">
    <source>
        <dbReference type="SAM" id="Phobius"/>
    </source>
</evidence>
<evidence type="ECO:0000256" key="2">
    <source>
        <dbReference type="ARBA" id="ARBA00022448"/>
    </source>
</evidence>
<comment type="subcellular location">
    <subcellularLocation>
        <location evidence="1">Cell membrane</location>
        <topology evidence="1">Multi-pass membrane protein</topology>
    </subcellularLocation>
</comment>
<evidence type="ECO:0000256" key="6">
    <source>
        <dbReference type="ARBA" id="ARBA00023065"/>
    </source>
</evidence>
<dbReference type="InterPro" id="IPR001508">
    <property type="entry name" value="Iono_Glu_rcpt_met"/>
</dbReference>
<keyword evidence="2" id="KW-0813">Transport</keyword>
<keyword evidence="10" id="KW-1071">Ligand-gated ion channel</keyword>
<dbReference type="InterPro" id="IPR001320">
    <property type="entry name" value="Iontro_rcpt_C"/>
</dbReference>
<keyword evidence="8" id="KW-0675">Receptor</keyword>
<dbReference type="PRINTS" id="PR00177">
    <property type="entry name" value="NMDARECEPTOR"/>
</dbReference>
<feature type="disulfide bond" evidence="13">
    <location>
        <begin position="348"/>
        <end position="409"/>
    </location>
</feature>
<evidence type="ECO:0000313" key="18">
    <source>
        <dbReference type="EMBL" id="CAE7026078.1"/>
    </source>
</evidence>
<dbReference type="GO" id="GO:0015276">
    <property type="term" value="F:ligand-gated monoatomic ion channel activity"/>
    <property type="evidence" value="ECO:0007669"/>
    <property type="project" value="InterPro"/>
</dbReference>
<reference evidence="18" key="1">
    <citation type="submission" date="2021-02" db="EMBL/GenBank/DDBJ databases">
        <authorList>
            <person name="Dougan E. K."/>
            <person name="Rhodes N."/>
            <person name="Thang M."/>
            <person name="Chan C."/>
        </authorList>
    </citation>
    <scope>NUCLEOTIDE SEQUENCE</scope>
</reference>
<accession>A0A812IBD8</accession>
<dbReference type="InterPro" id="IPR015683">
    <property type="entry name" value="Ionotropic_Glu_rcpt"/>
</dbReference>
<dbReference type="OrthoDB" id="5984008at2759"/>
<sequence>MLHVWWALGLSFLPSHGSRVFLCDRIDPIRNGTLPREYALQGIHIQVGTGIWDERFLAWDSAKAAYGGLEVDLLDELARRARFSYSLVMHNWTRTPGAWLDKLEESIVRFDLVTYGYWFITPKRMARGAFSPYGFLDAQYWAVVMQEGRPGIDFAEIFSFLTPFSAPVWFCFLALTVFTGLIYRFLEGARNVEDFPDGAQGCFKRRTYLQAMDSVFKASGHITAAASFAPKTWAGKILIMSWTWCIVLILAAYTANLASFLVVQAKNQAPFSSLAGAVLRSKKVCVADGSADQDWFRANFPRYENLMSFDSGPADRAQRLQDGSCDVATFARFEYGFLKQLKSVNPDCNMQTVGDPLQSMNAGWMVLNDVAASCTMLIRDVLGFWLLQMELDGSLGALVKKALQPVEHCPDFLGELNSGAHSERNSQLKISNMLGILSLHAAGVCTALLFHYLSSAPTAVQKTLERTGSFNRMRVRPKKDDNSADIVHHGGAPAWSEEGDLR</sequence>
<name>A0A812IBD8_9DINO</name>
<keyword evidence="16" id="KW-0732">Signal</keyword>
<feature type="region of interest" description="Disordered" evidence="14">
    <location>
        <begin position="475"/>
        <end position="502"/>
    </location>
</feature>
<organism evidence="18 19">
    <name type="scientific">Symbiodinium natans</name>
    <dbReference type="NCBI Taxonomy" id="878477"/>
    <lineage>
        <taxon>Eukaryota</taxon>
        <taxon>Sar</taxon>
        <taxon>Alveolata</taxon>
        <taxon>Dinophyceae</taxon>
        <taxon>Suessiales</taxon>
        <taxon>Symbiodiniaceae</taxon>
        <taxon>Symbiodinium</taxon>
    </lineage>
</organism>
<keyword evidence="4 15" id="KW-0812">Transmembrane</keyword>
<feature type="signal peptide" evidence="16">
    <location>
        <begin position="1"/>
        <end position="17"/>
    </location>
</feature>
<dbReference type="Proteomes" id="UP000604046">
    <property type="component" value="Unassembled WGS sequence"/>
</dbReference>
<evidence type="ECO:0000256" key="13">
    <source>
        <dbReference type="PIRSR" id="PIRSR601508-3"/>
    </source>
</evidence>
<keyword evidence="11" id="KW-0407">Ion channel</keyword>
<evidence type="ECO:0000256" key="10">
    <source>
        <dbReference type="ARBA" id="ARBA00023286"/>
    </source>
</evidence>
<feature type="transmembrane region" description="Helical" evidence="15">
    <location>
        <begin position="166"/>
        <end position="186"/>
    </location>
</feature>
<evidence type="ECO:0000313" key="19">
    <source>
        <dbReference type="Proteomes" id="UP000604046"/>
    </source>
</evidence>
<evidence type="ECO:0000259" key="17">
    <source>
        <dbReference type="Pfam" id="PF00060"/>
    </source>
</evidence>
<evidence type="ECO:0000256" key="1">
    <source>
        <dbReference type="ARBA" id="ARBA00004651"/>
    </source>
</evidence>
<dbReference type="SUPFAM" id="SSF53850">
    <property type="entry name" value="Periplasmic binding protein-like II"/>
    <property type="match status" value="1"/>
</dbReference>
<feature type="compositionally biased region" description="Basic and acidic residues" evidence="14">
    <location>
        <begin position="478"/>
        <end position="488"/>
    </location>
</feature>
<dbReference type="Gene3D" id="1.10.287.70">
    <property type="match status" value="1"/>
</dbReference>
<comment type="caution">
    <text evidence="18">The sequence shown here is derived from an EMBL/GenBank/DDBJ whole genome shotgun (WGS) entry which is preliminary data.</text>
</comment>
<evidence type="ECO:0000256" key="7">
    <source>
        <dbReference type="ARBA" id="ARBA00023136"/>
    </source>
</evidence>
<evidence type="ECO:0000256" key="14">
    <source>
        <dbReference type="SAM" id="MobiDB-lite"/>
    </source>
</evidence>
<proteinExistence type="predicted"/>
<keyword evidence="3" id="KW-1003">Cell membrane</keyword>
<gene>
    <name evidence="18" type="primary">GRIA2</name>
    <name evidence="18" type="ORF">SNAT2548_LOCUS3228</name>
</gene>
<feature type="site" description="Interaction with the cone snail toxin Con-ikot-ikot" evidence="12">
    <location>
        <position position="297"/>
    </location>
</feature>
<dbReference type="AlphaFoldDB" id="A0A812IBD8"/>
<keyword evidence="5 15" id="KW-1133">Transmembrane helix</keyword>
<evidence type="ECO:0000256" key="12">
    <source>
        <dbReference type="PIRSR" id="PIRSR601508-2"/>
    </source>
</evidence>
<feature type="domain" description="Ionotropic glutamate receptor C-terminal" evidence="17">
    <location>
        <begin position="166"/>
        <end position="443"/>
    </location>
</feature>
<evidence type="ECO:0000256" key="16">
    <source>
        <dbReference type="SAM" id="SignalP"/>
    </source>
</evidence>
<keyword evidence="19" id="KW-1185">Reference proteome</keyword>